<organism evidence="5 6">
    <name type="scientific">Leucobacter soli</name>
    <dbReference type="NCBI Taxonomy" id="2812850"/>
    <lineage>
        <taxon>Bacteria</taxon>
        <taxon>Bacillati</taxon>
        <taxon>Actinomycetota</taxon>
        <taxon>Actinomycetes</taxon>
        <taxon>Micrococcales</taxon>
        <taxon>Microbacteriaceae</taxon>
        <taxon>Leucobacter</taxon>
    </lineage>
</organism>
<keyword evidence="6" id="KW-1185">Reference proteome</keyword>
<dbReference type="GO" id="GO:0003700">
    <property type="term" value="F:DNA-binding transcription factor activity"/>
    <property type="evidence" value="ECO:0007669"/>
    <property type="project" value="InterPro"/>
</dbReference>
<reference evidence="5" key="1">
    <citation type="submission" date="2021-06" db="EMBL/GenBank/DDBJ databases">
        <authorList>
            <person name="Criscuolo A."/>
        </authorList>
    </citation>
    <scope>NUCLEOTIDE SEQUENCE</scope>
    <source>
        <strain evidence="5">CIP111803</strain>
    </source>
</reference>
<protein>
    <recommendedName>
        <fullName evidence="4">HTH gntR-type domain-containing protein</fullName>
    </recommendedName>
</protein>
<dbReference type="EMBL" id="CAJVAP010000022">
    <property type="protein sequence ID" value="CAG7615776.1"/>
    <property type="molecule type" value="Genomic_DNA"/>
</dbReference>
<feature type="domain" description="HTH gntR-type" evidence="4">
    <location>
        <begin position="6"/>
        <end position="74"/>
    </location>
</feature>
<dbReference type="InterPro" id="IPR000524">
    <property type="entry name" value="Tscrpt_reg_HTH_GntR"/>
</dbReference>
<accession>A0A916K0M8</accession>
<name>A0A916K0M8_9MICO</name>
<dbReference type="GO" id="GO:0003677">
    <property type="term" value="F:DNA binding"/>
    <property type="evidence" value="ECO:0007669"/>
    <property type="project" value="UniProtKB-KW"/>
</dbReference>
<keyword evidence="2" id="KW-0238">DNA-binding</keyword>
<evidence type="ECO:0000259" key="4">
    <source>
        <dbReference type="PROSITE" id="PS50949"/>
    </source>
</evidence>
<dbReference type="InterPro" id="IPR011711">
    <property type="entry name" value="GntR_C"/>
</dbReference>
<dbReference type="AlphaFoldDB" id="A0A916K0M8"/>
<gene>
    <name evidence="5" type="ORF">LEUCIP111803_01917</name>
</gene>
<dbReference type="PROSITE" id="PS50949">
    <property type="entry name" value="HTH_GNTR"/>
    <property type="match status" value="1"/>
</dbReference>
<keyword evidence="3" id="KW-0804">Transcription</keyword>
<dbReference type="PANTHER" id="PTHR43537:SF5">
    <property type="entry name" value="UXU OPERON TRANSCRIPTIONAL REGULATOR"/>
    <property type="match status" value="1"/>
</dbReference>
<comment type="caution">
    <text evidence="5">The sequence shown here is derived from an EMBL/GenBank/DDBJ whole genome shotgun (WGS) entry which is preliminary data.</text>
</comment>
<evidence type="ECO:0000256" key="2">
    <source>
        <dbReference type="ARBA" id="ARBA00023125"/>
    </source>
</evidence>
<dbReference type="Pfam" id="PF07729">
    <property type="entry name" value="FCD"/>
    <property type="match status" value="1"/>
</dbReference>
<sequence length="216" mass="23424">MAAQARSRSEQARNWLRRRIVSGEWELHTRIPSELELAEQFGVARGTIREAVRGLTELGMLETAAGRGTFVRSRTPTDRVLQDLLLGRGPAECLELRAAIEAEAARRLAGSDDRTVLDRLAEVAAPREGRERLPGEFHVGLVEAGCAPLSVSLHAALLVALGGFLASGRIDHALDDTCRQQAHDEILDRIRAGDAALAAETVALHALGDFVVVERD</sequence>
<dbReference type="Pfam" id="PF00392">
    <property type="entry name" value="GntR"/>
    <property type="match status" value="1"/>
</dbReference>
<evidence type="ECO:0000313" key="6">
    <source>
        <dbReference type="Proteomes" id="UP000693892"/>
    </source>
</evidence>
<keyword evidence="1" id="KW-0805">Transcription regulation</keyword>
<dbReference type="SMART" id="SM00895">
    <property type="entry name" value="FCD"/>
    <property type="match status" value="1"/>
</dbReference>
<dbReference type="CDD" id="cd07377">
    <property type="entry name" value="WHTH_GntR"/>
    <property type="match status" value="1"/>
</dbReference>
<dbReference type="SMART" id="SM00345">
    <property type="entry name" value="HTH_GNTR"/>
    <property type="match status" value="1"/>
</dbReference>
<dbReference type="RefSeq" id="WP_218115832.1">
    <property type="nucleotide sequence ID" value="NZ_CAJVAP010000022.1"/>
</dbReference>
<proteinExistence type="predicted"/>
<evidence type="ECO:0000313" key="5">
    <source>
        <dbReference type="EMBL" id="CAG7615776.1"/>
    </source>
</evidence>
<dbReference type="PANTHER" id="PTHR43537">
    <property type="entry name" value="TRANSCRIPTIONAL REGULATOR, GNTR FAMILY"/>
    <property type="match status" value="1"/>
</dbReference>
<evidence type="ECO:0000256" key="1">
    <source>
        <dbReference type="ARBA" id="ARBA00023015"/>
    </source>
</evidence>
<evidence type="ECO:0000256" key="3">
    <source>
        <dbReference type="ARBA" id="ARBA00023163"/>
    </source>
</evidence>
<dbReference type="Proteomes" id="UP000693892">
    <property type="component" value="Unassembled WGS sequence"/>
</dbReference>